<feature type="region of interest" description="Disordered" evidence="5">
    <location>
        <begin position="232"/>
        <end position="253"/>
    </location>
</feature>
<organism evidence="7 8">
    <name type="scientific">Aureimonas phyllosphaerae</name>
    <dbReference type="NCBI Taxonomy" id="1166078"/>
    <lineage>
        <taxon>Bacteria</taxon>
        <taxon>Pseudomonadati</taxon>
        <taxon>Pseudomonadota</taxon>
        <taxon>Alphaproteobacteria</taxon>
        <taxon>Hyphomicrobiales</taxon>
        <taxon>Aurantimonadaceae</taxon>
        <taxon>Aureimonas</taxon>
    </lineage>
</organism>
<dbReference type="InterPro" id="IPR013858">
    <property type="entry name" value="Peptidase_M10B_C"/>
</dbReference>
<keyword evidence="8" id="KW-1185">Reference proteome</keyword>
<keyword evidence="4" id="KW-0677">Repeat</keyword>
<dbReference type="OrthoDB" id="8110404at2"/>
<evidence type="ECO:0000256" key="2">
    <source>
        <dbReference type="ARBA" id="ARBA00004613"/>
    </source>
</evidence>
<dbReference type="GO" id="GO:0005615">
    <property type="term" value="C:extracellular space"/>
    <property type="evidence" value="ECO:0007669"/>
    <property type="project" value="InterPro"/>
</dbReference>
<dbReference type="PANTHER" id="PTHR38340">
    <property type="entry name" value="S-LAYER PROTEIN"/>
    <property type="match status" value="1"/>
</dbReference>
<dbReference type="Pfam" id="PF08548">
    <property type="entry name" value="Peptidase_M10_C"/>
    <property type="match status" value="1"/>
</dbReference>
<accession>A0A7W6BVV9</accession>
<evidence type="ECO:0000256" key="5">
    <source>
        <dbReference type="SAM" id="MobiDB-lite"/>
    </source>
</evidence>
<dbReference type="AlphaFoldDB" id="A0A7W6BVV9"/>
<dbReference type="InterPro" id="IPR001343">
    <property type="entry name" value="Hemolysn_Ca-bd"/>
</dbReference>
<feature type="domain" description="Peptidase M10 serralysin C-terminal" evidence="6">
    <location>
        <begin position="374"/>
        <end position="482"/>
    </location>
</feature>
<dbReference type="PRINTS" id="PR00313">
    <property type="entry name" value="CABNDNGRPT"/>
</dbReference>
<evidence type="ECO:0000259" key="6">
    <source>
        <dbReference type="Pfam" id="PF08548"/>
    </source>
</evidence>
<name>A0A7W6BVV9_9HYPH</name>
<protein>
    <submittedName>
        <fullName evidence="7">Ca2+-binding RTX toxin-like protein</fullName>
    </submittedName>
</protein>
<proteinExistence type="predicted"/>
<evidence type="ECO:0000256" key="1">
    <source>
        <dbReference type="ARBA" id="ARBA00001913"/>
    </source>
</evidence>
<evidence type="ECO:0000313" key="8">
    <source>
        <dbReference type="Proteomes" id="UP000531216"/>
    </source>
</evidence>
<dbReference type="Gene3D" id="2.150.10.10">
    <property type="entry name" value="Serralysin-like metalloprotease, C-terminal"/>
    <property type="match status" value="3"/>
</dbReference>
<reference evidence="7 8" key="1">
    <citation type="submission" date="2020-08" db="EMBL/GenBank/DDBJ databases">
        <title>Genomic Encyclopedia of Type Strains, Phase IV (KMG-IV): sequencing the most valuable type-strain genomes for metagenomic binning, comparative biology and taxonomic classification.</title>
        <authorList>
            <person name="Goeker M."/>
        </authorList>
    </citation>
    <scope>NUCLEOTIDE SEQUENCE [LARGE SCALE GENOMIC DNA]</scope>
    <source>
        <strain evidence="7 8">DSM 25024</strain>
    </source>
</reference>
<keyword evidence="3" id="KW-0964">Secreted</keyword>
<dbReference type="Proteomes" id="UP000531216">
    <property type="component" value="Unassembled WGS sequence"/>
</dbReference>
<feature type="compositionally biased region" description="Gly residues" evidence="5">
    <location>
        <begin position="240"/>
        <end position="253"/>
    </location>
</feature>
<dbReference type="SUPFAM" id="SSF51120">
    <property type="entry name" value="beta-Roll"/>
    <property type="match status" value="3"/>
</dbReference>
<dbReference type="InterPro" id="IPR018511">
    <property type="entry name" value="Hemolysin-typ_Ca-bd_CS"/>
</dbReference>
<gene>
    <name evidence="7" type="ORF">GGR05_003194</name>
</gene>
<feature type="region of interest" description="Disordered" evidence="5">
    <location>
        <begin position="357"/>
        <end position="380"/>
    </location>
</feature>
<dbReference type="InterPro" id="IPR011049">
    <property type="entry name" value="Serralysin-like_metalloprot_C"/>
</dbReference>
<dbReference type="Pfam" id="PF00353">
    <property type="entry name" value="HemolysinCabind"/>
    <property type="match status" value="3"/>
</dbReference>
<dbReference type="InterPro" id="IPR050557">
    <property type="entry name" value="RTX_toxin/Mannuronan_C5-epim"/>
</dbReference>
<dbReference type="EMBL" id="JACIDO010000006">
    <property type="protein sequence ID" value="MBB3937029.1"/>
    <property type="molecule type" value="Genomic_DNA"/>
</dbReference>
<comment type="cofactor">
    <cofactor evidence="1">
        <name>Ca(2+)</name>
        <dbReference type="ChEBI" id="CHEBI:29108"/>
    </cofactor>
</comment>
<evidence type="ECO:0000256" key="4">
    <source>
        <dbReference type="ARBA" id="ARBA00022737"/>
    </source>
</evidence>
<evidence type="ECO:0000313" key="7">
    <source>
        <dbReference type="EMBL" id="MBB3937029.1"/>
    </source>
</evidence>
<sequence length="488" mass="49858">MAATLTRSLRFDPASSTLNVKATAYVSPYTDPVTHVPAKSFYYNASLDQTVVQSGLSGGTATIAFSKGLGQGLHSLDIFAGNATSGERVSFGADITVATAASSGQTIFGEDDTIGSTRVDYAYGSQHGDAFFMGQNDDMVFGYGGNDYIDGGTGADSLVGGRGDDVYVVDNAGDATVELAGEGRDTVLSTISWTLSKNVEDLRLGGDTPLSGTGNELDNLIVGNDGTNALTGHAGNDTLEGGGGHDTLLGGAGNDTLDGGAGADRMEGGAGNDTYIVDMVKGIYTPIGDTVVEAANAGIDRVYANVTVQLGDNVEHLHLTGEGNINGFGNALANEISGNDRDNFLFGAEGVDTLRGGAGQDTLDGGAGNDRLNGGAGQDRLAGGAGSDAFEFQSVTDSSYGAGNADQIDDFVKGSDRIDVSAIDANEVLAGNQAFRMDTDGILAVGEIGQLKVGGMTILTFNTAGDATPEMMIMVQGQHTFTSGDFWL</sequence>
<dbReference type="PANTHER" id="PTHR38340:SF1">
    <property type="entry name" value="S-LAYER PROTEIN"/>
    <property type="match status" value="1"/>
</dbReference>
<comment type="subcellular location">
    <subcellularLocation>
        <location evidence="2">Secreted</location>
    </subcellularLocation>
</comment>
<evidence type="ECO:0000256" key="3">
    <source>
        <dbReference type="ARBA" id="ARBA00022525"/>
    </source>
</evidence>
<dbReference type="GO" id="GO:0005509">
    <property type="term" value="F:calcium ion binding"/>
    <property type="evidence" value="ECO:0007669"/>
    <property type="project" value="InterPro"/>
</dbReference>
<comment type="caution">
    <text evidence="7">The sequence shown here is derived from an EMBL/GenBank/DDBJ whole genome shotgun (WGS) entry which is preliminary data.</text>
</comment>
<dbReference type="RefSeq" id="WP_090966990.1">
    <property type="nucleotide sequence ID" value="NZ_FOOA01000052.1"/>
</dbReference>
<dbReference type="PROSITE" id="PS00330">
    <property type="entry name" value="HEMOLYSIN_CALCIUM"/>
    <property type="match status" value="5"/>
</dbReference>